<dbReference type="InterPro" id="IPR003593">
    <property type="entry name" value="AAA+_ATPase"/>
</dbReference>
<keyword evidence="3 7" id="KW-0547">Nucleotide-binding</keyword>
<sequence>MAGLEFTEKVEKTLGIAQSLAREFGHIQIYPAHVACALFDETDGQSLFKSIIDKAGGEPSTVERGYKKMMVNLPTQDPPPAEISIGSGTAKLLRNAQSHMKKQKDSYIAVDHVILALADDNQSFDPMKQAGITKQSLENAVSQVRGTRRVDSKNAEEVYEALSKYAIDLTQMAHSGKLDPVIGRDDEIRRVIRVLARRTKNNPVLIGEPGVGKTAIVEGLARRIVERDVPQTLQCKLFALDMGALIAGAKYRGEFEERLKAVLKEVKESKEGVILFIDEIHTVLGAGKGEGSMDAANLLKPMLARGELRCIGATTVTEYREIEKDPAFERRFQKVDVGEPSVPATISILRGLKERYENYHGVKITDSALVSAAQLSDRYITTRFLPDKAIDLIDEAAANTRVQLDSKPEEIDILERRHFQLEIEAMALSKEKNNKESQERLGKVREEMAQVQEQLKPLKLKYDMDKGRLDEIRDLKQKLDELKSKAVEARNRYDLDTAADIEYYAIPDVENRIQVLMEQKQQKLAEMAANPDNQPVLSELVRPEQIMEVVSRWTGIPVTNLAKSEREKLLQMESELRQKVVGQDPAIRAVSNAIRLTKAGLQNPNKPLASFMFLGPTGVGKTLLCKTLAEFLFNDERALIRIDMSELMEQHSVAKLIGAPPGYVGHEEGGLFEAVRRKPYSVVLLDELEKAHKDVANVLLQVLDEGFIHDSKGRKIDFRNTIIVMTSNLGAHLLAEQSAHGTSPDSIILKEQIQQIVRQHFSPEFTNRIDEIVIFERLSKNNITDIVDVRLEEVQQRLDDRKIKLDVSPAAKQWLAENGYEPVFGARPLNRVIQQRLLNPLARLILDGGIRPGETAKVDVTSEDSLEVMRNHESQSDYVVEEPMDQDEEMSDE</sequence>
<dbReference type="Pfam" id="PF00004">
    <property type="entry name" value="AAA"/>
    <property type="match status" value="1"/>
</dbReference>
<dbReference type="InterPro" id="IPR004176">
    <property type="entry name" value="Clp_R_N"/>
</dbReference>
<name>A0A8H7RW11_9FUNG</name>
<feature type="compositionally biased region" description="Acidic residues" evidence="9">
    <location>
        <begin position="879"/>
        <end position="893"/>
    </location>
</feature>
<dbReference type="GO" id="GO:0006355">
    <property type="term" value="P:regulation of DNA-templated transcription"/>
    <property type="evidence" value="ECO:0007669"/>
    <property type="project" value="InterPro"/>
</dbReference>
<dbReference type="OrthoDB" id="47330at2759"/>
<evidence type="ECO:0000256" key="1">
    <source>
        <dbReference type="ARBA" id="ARBA00008675"/>
    </source>
</evidence>
<evidence type="ECO:0000256" key="9">
    <source>
        <dbReference type="SAM" id="MobiDB-lite"/>
    </source>
</evidence>
<dbReference type="SUPFAM" id="SSF81923">
    <property type="entry name" value="Double Clp-N motif"/>
    <property type="match status" value="1"/>
</dbReference>
<evidence type="ECO:0008006" key="14">
    <source>
        <dbReference type="Google" id="ProtNLM"/>
    </source>
</evidence>
<dbReference type="GO" id="GO:0051087">
    <property type="term" value="F:protein-folding chaperone binding"/>
    <property type="evidence" value="ECO:0007669"/>
    <property type="project" value="TreeGrafter"/>
</dbReference>
<dbReference type="SUPFAM" id="SSF52540">
    <property type="entry name" value="P-loop containing nucleoside triphosphate hydrolases"/>
    <property type="match status" value="2"/>
</dbReference>
<dbReference type="Pfam" id="PF17871">
    <property type="entry name" value="AAA_lid_9"/>
    <property type="match status" value="1"/>
</dbReference>
<reference evidence="12 13" key="1">
    <citation type="submission" date="2020-12" db="EMBL/GenBank/DDBJ databases">
        <title>Metabolic potential, ecology and presence of endohyphal bacteria is reflected in genomic diversity of Mucoromycotina.</title>
        <authorList>
            <person name="Muszewska A."/>
            <person name="Okrasinska A."/>
            <person name="Steczkiewicz K."/>
            <person name="Drgas O."/>
            <person name="Orlowska M."/>
            <person name="Perlinska-Lenart U."/>
            <person name="Aleksandrzak-Piekarczyk T."/>
            <person name="Szatraj K."/>
            <person name="Zielenkiewicz U."/>
            <person name="Pilsyk S."/>
            <person name="Malc E."/>
            <person name="Mieczkowski P."/>
            <person name="Kruszewska J.S."/>
            <person name="Biernat P."/>
            <person name="Pawlowska J."/>
        </authorList>
    </citation>
    <scope>NUCLEOTIDE SEQUENCE [LARGE SCALE GENOMIC DNA]</scope>
    <source>
        <strain evidence="12 13">CBS 142.35</strain>
    </source>
</reference>
<dbReference type="FunFam" id="3.40.50.300:FF:000025">
    <property type="entry name" value="ATP-dependent Clp protease subunit"/>
    <property type="match status" value="1"/>
</dbReference>
<feature type="coiled-coil region" evidence="8">
    <location>
        <begin position="411"/>
        <end position="492"/>
    </location>
</feature>
<evidence type="ECO:0000256" key="3">
    <source>
        <dbReference type="ARBA" id="ARBA00022741"/>
    </source>
</evidence>
<dbReference type="InterPro" id="IPR041546">
    <property type="entry name" value="ClpA/ClpB_AAA_lid"/>
</dbReference>
<keyword evidence="5 7" id="KW-0143">Chaperone</keyword>
<comment type="caution">
    <text evidence="12">The sequence shown here is derived from an EMBL/GenBank/DDBJ whole genome shotgun (WGS) entry which is preliminary data.</text>
</comment>
<dbReference type="SMART" id="SM00382">
    <property type="entry name" value="AAA"/>
    <property type="match status" value="2"/>
</dbReference>
<dbReference type="PROSITE" id="PS00871">
    <property type="entry name" value="CLPAB_2"/>
    <property type="match status" value="1"/>
</dbReference>
<feature type="region of interest" description="Disordered" evidence="9">
    <location>
        <begin position="861"/>
        <end position="893"/>
    </location>
</feature>
<dbReference type="PROSITE" id="PS50045">
    <property type="entry name" value="SIGMA54_INTERACT_4"/>
    <property type="match status" value="1"/>
</dbReference>
<dbReference type="InterPro" id="IPR019489">
    <property type="entry name" value="Clp_ATPase_C"/>
</dbReference>
<evidence type="ECO:0000313" key="12">
    <source>
        <dbReference type="EMBL" id="KAG2218074.1"/>
    </source>
</evidence>
<dbReference type="InterPro" id="IPR003959">
    <property type="entry name" value="ATPase_AAA_core"/>
</dbReference>
<keyword evidence="2 6" id="KW-0677">Repeat</keyword>
<dbReference type="Gene3D" id="3.40.50.300">
    <property type="entry name" value="P-loop containing nucleotide triphosphate hydrolases"/>
    <property type="match status" value="3"/>
</dbReference>
<dbReference type="GO" id="GO:0070370">
    <property type="term" value="P:cellular heat acclimation"/>
    <property type="evidence" value="ECO:0007669"/>
    <property type="project" value="TreeGrafter"/>
</dbReference>
<dbReference type="Gene3D" id="1.10.8.60">
    <property type="match status" value="1"/>
</dbReference>
<evidence type="ECO:0000256" key="4">
    <source>
        <dbReference type="ARBA" id="ARBA00022840"/>
    </source>
</evidence>
<organism evidence="12 13">
    <name type="scientific">Circinella minor</name>
    <dbReference type="NCBI Taxonomy" id="1195481"/>
    <lineage>
        <taxon>Eukaryota</taxon>
        <taxon>Fungi</taxon>
        <taxon>Fungi incertae sedis</taxon>
        <taxon>Mucoromycota</taxon>
        <taxon>Mucoromycotina</taxon>
        <taxon>Mucoromycetes</taxon>
        <taxon>Mucorales</taxon>
        <taxon>Lichtheimiaceae</taxon>
        <taxon>Circinella</taxon>
    </lineage>
</organism>
<dbReference type="FunFam" id="3.40.50.300:FF:000010">
    <property type="entry name" value="Chaperone clpB 1, putative"/>
    <property type="match status" value="1"/>
</dbReference>
<evidence type="ECO:0000256" key="7">
    <source>
        <dbReference type="RuleBase" id="RU004432"/>
    </source>
</evidence>
<evidence type="ECO:0000259" key="11">
    <source>
        <dbReference type="PROSITE" id="PS51903"/>
    </source>
</evidence>
<dbReference type="InterPro" id="IPR036628">
    <property type="entry name" value="Clp_N_dom_sf"/>
</dbReference>
<dbReference type="Proteomes" id="UP000646827">
    <property type="component" value="Unassembled WGS sequence"/>
</dbReference>
<proteinExistence type="inferred from homology"/>
<dbReference type="GO" id="GO:0005829">
    <property type="term" value="C:cytosol"/>
    <property type="evidence" value="ECO:0007669"/>
    <property type="project" value="TreeGrafter"/>
</dbReference>
<dbReference type="InterPro" id="IPR001270">
    <property type="entry name" value="ClpA/B"/>
</dbReference>
<dbReference type="InterPro" id="IPR002078">
    <property type="entry name" value="Sigma_54_int"/>
</dbReference>
<dbReference type="PROSITE" id="PS00870">
    <property type="entry name" value="CLPAB_1"/>
    <property type="match status" value="1"/>
</dbReference>
<evidence type="ECO:0000256" key="2">
    <source>
        <dbReference type="ARBA" id="ARBA00022737"/>
    </source>
</evidence>
<dbReference type="PANTHER" id="PTHR11638">
    <property type="entry name" value="ATP-DEPENDENT CLP PROTEASE"/>
    <property type="match status" value="1"/>
</dbReference>
<dbReference type="InterPro" id="IPR028299">
    <property type="entry name" value="ClpA/B_CS2"/>
</dbReference>
<dbReference type="Pfam" id="PF10431">
    <property type="entry name" value="ClpB_D2-small"/>
    <property type="match status" value="1"/>
</dbReference>
<evidence type="ECO:0000256" key="5">
    <source>
        <dbReference type="ARBA" id="ARBA00023186"/>
    </source>
</evidence>
<dbReference type="EMBL" id="JAEPRB010000253">
    <property type="protein sequence ID" value="KAG2218074.1"/>
    <property type="molecule type" value="Genomic_DNA"/>
</dbReference>
<dbReference type="Pfam" id="PF02861">
    <property type="entry name" value="Clp_N"/>
    <property type="match status" value="1"/>
</dbReference>
<dbReference type="SMART" id="SM01086">
    <property type="entry name" value="ClpB_D2-small"/>
    <property type="match status" value="1"/>
</dbReference>
<dbReference type="Gene3D" id="1.10.1780.10">
    <property type="entry name" value="Clp, N-terminal domain"/>
    <property type="match status" value="1"/>
</dbReference>
<dbReference type="PANTHER" id="PTHR11638:SF18">
    <property type="entry name" value="HEAT SHOCK PROTEIN 104"/>
    <property type="match status" value="1"/>
</dbReference>
<dbReference type="PRINTS" id="PR00300">
    <property type="entry name" value="CLPPROTEASEA"/>
</dbReference>
<dbReference type="InterPro" id="IPR027417">
    <property type="entry name" value="P-loop_NTPase"/>
</dbReference>
<gene>
    <name evidence="12" type="ORF">INT45_004823</name>
</gene>
<dbReference type="GO" id="GO:0016887">
    <property type="term" value="F:ATP hydrolysis activity"/>
    <property type="evidence" value="ECO:0007669"/>
    <property type="project" value="InterPro"/>
</dbReference>
<protein>
    <recommendedName>
        <fullName evidence="14">Clp R domain-containing protein</fullName>
    </recommendedName>
</protein>
<dbReference type="FunFam" id="1.10.8.60:FF:000017">
    <property type="entry name" value="ATP-dependent chaperone ClpB"/>
    <property type="match status" value="1"/>
</dbReference>
<dbReference type="CDD" id="cd00009">
    <property type="entry name" value="AAA"/>
    <property type="match status" value="1"/>
</dbReference>
<dbReference type="AlphaFoldDB" id="A0A8H7RW11"/>
<feature type="domain" description="Clp R" evidence="11">
    <location>
        <begin position="2"/>
        <end position="147"/>
    </location>
</feature>
<evidence type="ECO:0000256" key="6">
    <source>
        <dbReference type="PROSITE-ProRule" id="PRU01251"/>
    </source>
</evidence>
<comment type="similarity">
    <text evidence="1 7">Belongs to the ClpA/ClpB family.</text>
</comment>
<keyword evidence="8" id="KW-0175">Coiled coil</keyword>
<dbReference type="InterPro" id="IPR050130">
    <property type="entry name" value="ClpA_ClpB"/>
</dbReference>
<feature type="domain" description="Sigma-54 factor interaction" evidence="10">
    <location>
        <begin position="580"/>
        <end position="719"/>
    </location>
</feature>
<dbReference type="GO" id="GO:0042026">
    <property type="term" value="P:protein refolding"/>
    <property type="evidence" value="ECO:0007669"/>
    <property type="project" value="TreeGrafter"/>
</dbReference>
<dbReference type="PROSITE" id="PS51903">
    <property type="entry name" value="CLP_R"/>
    <property type="match status" value="1"/>
</dbReference>
<dbReference type="GO" id="GO:0005524">
    <property type="term" value="F:ATP binding"/>
    <property type="evidence" value="ECO:0007669"/>
    <property type="project" value="UniProtKB-KW"/>
</dbReference>
<dbReference type="InterPro" id="IPR018368">
    <property type="entry name" value="ClpA/B_CS1"/>
</dbReference>
<dbReference type="Pfam" id="PF07724">
    <property type="entry name" value="AAA_2"/>
    <property type="match status" value="1"/>
</dbReference>
<keyword evidence="13" id="KW-1185">Reference proteome</keyword>
<evidence type="ECO:0000256" key="8">
    <source>
        <dbReference type="SAM" id="Coils"/>
    </source>
</evidence>
<keyword evidence="4 7" id="KW-0067">ATP-binding</keyword>
<dbReference type="FunFam" id="3.40.50.300:FF:000120">
    <property type="entry name" value="ATP-dependent chaperone ClpB"/>
    <property type="match status" value="1"/>
</dbReference>
<dbReference type="GO" id="GO:0051082">
    <property type="term" value="F:unfolded protein binding"/>
    <property type="evidence" value="ECO:0007669"/>
    <property type="project" value="TreeGrafter"/>
</dbReference>
<dbReference type="CDD" id="cd19499">
    <property type="entry name" value="RecA-like_ClpB_Hsp104-like"/>
    <property type="match status" value="1"/>
</dbReference>
<dbReference type="GO" id="GO:0043335">
    <property type="term" value="P:protein unfolding"/>
    <property type="evidence" value="ECO:0007669"/>
    <property type="project" value="TreeGrafter"/>
</dbReference>
<accession>A0A8H7RW11</accession>
<evidence type="ECO:0000313" key="13">
    <source>
        <dbReference type="Proteomes" id="UP000646827"/>
    </source>
</evidence>
<evidence type="ECO:0000259" key="10">
    <source>
        <dbReference type="PROSITE" id="PS50045"/>
    </source>
</evidence>